<name>A0A0C2MP15_THEKT</name>
<dbReference type="Gene3D" id="1.25.40.10">
    <property type="entry name" value="Tetratricopeptide repeat domain"/>
    <property type="match status" value="1"/>
</dbReference>
<dbReference type="AlphaFoldDB" id="A0A0C2MP15"/>
<sequence length="99" mass="11608">MGKETFDENEQSNQYFLKAYLVSLCIKEEHAFDLINSYSETSSNFGESRQYSFLKSIMRSIREANVKEYRSDCPADELTNTLLKRIKEIVEEARYGFVI</sequence>
<dbReference type="InterPro" id="IPR011990">
    <property type="entry name" value="TPR-like_helical_dom_sf"/>
</dbReference>
<proteinExistence type="predicted"/>
<comment type="caution">
    <text evidence="1">The sequence shown here is derived from an EMBL/GenBank/DDBJ whole genome shotgun (WGS) entry which is preliminary data.</text>
</comment>
<reference evidence="1 2" key="1">
    <citation type="journal article" date="2014" name="Genome Biol. Evol.">
        <title>The genome of the myxosporean Thelohanellus kitauei shows adaptations to nutrient acquisition within its fish host.</title>
        <authorList>
            <person name="Yang Y."/>
            <person name="Xiong J."/>
            <person name="Zhou Z."/>
            <person name="Huo F."/>
            <person name="Miao W."/>
            <person name="Ran C."/>
            <person name="Liu Y."/>
            <person name="Zhang J."/>
            <person name="Feng J."/>
            <person name="Wang M."/>
            <person name="Wang M."/>
            <person name="Wang L."/>
            <person name="Yao B."/>
        </authorList>
    </citation>
    <scope>NUCLEOTIDE SEQUENCE [LARGE SCALE GENOMIC DNA]</scope>
    <source>
        <strain evidence="1">Wuqing</strain>
    </source>
</reference>
<accession>A0A0C2MP15</accession>
<dbReference type="Pfam" id="PF14938">
    <property type="entry name" value="SNAP"/>
    <property type="match status" value="1"/>
</dbReference>
<dbReference type="EMBL" id="JWZT01004669">
    <property type="protein sequence ID" value="KII63391.1"/>
    <property type="molecule type" value="Genomic_DNA"/>
</dbReference>
<organism evidence="1 2">
    <name type="scientific">Thelohanellus kitauei</name>
    <name type="common">Myxosporean</name>
    <dbReference type="NCBI Taxonomy" id="669202"/>
    <lineage>
        <taxon>Eukaryota</taxon>
        <taxon>Metazoa</taxon>
        <taxon>Cnidaria</taxon>
        <taxon>Myxozoa</taxon>
        <taxon>Myxosporea</taxon>
        <taxon>Bivalvulida</taxon>
        <taxon>Platysporina</taxon>
        <taxon>Myxobolidae</taxon>
        <taxon>Thelohanellus</taxon>
    </lineage>
</organism>
<dbReference type="Proteomes" id="UP000031668">
    <property type="component" value="Unassembled WGS sequence"/>
</dbReference>
<keyword evidence="2" id="KW-1185">Reference proteome</keyword>
<gene>
    <name evidence="1" type="ORF">RF11_02200</name>
</gene>
<protein>
    <submittedName>
        <fullName evidence="1">Uncharacterized protein</fullName>
    </submittedName>
</protein>
<evidence type="ECO:0000313" key="1">
    <source>
        <dbReference type="EMBL" id="KII63391.1"/>
    </source>
</evidence>
<evidence type="ECO:0000313" key="2">
    <source>
        <dbReference type="Proteomes" id="UP000031668"/>
    </source>
</evidence>